<dbReference type="GO" id="GO:0020037">
    <property type="term" value="F:heme binding"/>
    <property type="evidence" value="ECO:0007669"/>
    <property type="project" value="InterPro"/>
</dbReference>
<protein>
    <submittedName>
        <fullName evidence="8">Cytochrome c, class III family protein</fullName>
    </submittedName>
</protein>
<feature type="binding site" description="axial binding residue" evidence="6">
    <location>
        <position position="142"/>
    </location>
    <ligand>
        <name>heme c</name>
        <dbReference type="ChEBI" id="CHEBI:61717"/>
        <label>1</label>
    </ligand>
    <ligandPart>
        <name>Fe</name>
        <dbReference type="ChEBI" id="CHEBI:18248"/>
    </ligandPart>
</feature>
<dbReference type="PRINTS" id="PR00609">
    <property type="entry name" value="CYTOCHROMEC3"/>
</dbReference>
<evidence type="ECO:0000256" key="3">
    <source>
        <dbReference type="ARBA" id="ARBA00022723"/>
    </source>
</evidence>
<evidence type="ECO:0000256" key="6">
    <source>
        <dbReference type="PIRSR" id="PIRSR602322-1"/>
    </source>
</evidence>
<feature type="binding site" description="axial binding residue" evidence="6">
    <location>
        <position position="146"/>
    </location>
    <ligand>
        <name>heme c</name>
        <dbReference type="ChEBI" id="CHEBI:61717"/>
        <label>1</label>
    </ligand>
    <ligandPart>
        <name>Fe</name>
        <dbReference type="ChEBI" id="CHEBI:18248"/>
    </ligandPart>
</feature>
<feature type="binding site" description="axial binding residue" evidence="6">
    <location>
        <position position="126"/>
    </location>
    <ligand>
        <name>heme c</name>
        <dbReference type="ChEBI" id="CHEBI:61717"/>
        <label>1</label>
    </ligand>
    <ligandPart>
        <name>Fe</name>
        <dbReference type="ChEBI" id="CHEBI:18248"/>
    </ligandPart>
</feature>
<keyword evidence="3 6" id="KW-0479">Metal-binding</keyword>
<sequence length="151" mass="16769">MKNRSLVLAVLTAFIAVFFMAAGIYAGTKVDDVIKLEEPSYKHTKGIVEFSHKKHSADYKIGCGECHHDKDGKPLAELKEGDDVQRCAECHKKPGELKGKKAEGLSDKEKLDYHANALHDNCISCHKDFNKETKTKKAPTTCTKCHPKTAK</sequence>
<reference evidence="8" key="1">
    <citation type="journal article" date="2021" name="Microb. Physiol.">
        <title>Proteogenomic Insights into the Physiology of Marine, Sulfate-Reducing, Filamentous Desulfonema limicola and Desulfonema magnum.</title>
        <authorList>
            <person name="Schnaars V."/>
            <person name="Wohlbrand L."/>
            <person name="Scheve S."/>
            <person name="Hinrichs C."/>
            <person name="Reinhardt R."/>
            <person name="Rabus R."/>
        </authorList>
    </citation>
    <scope>NUCLEOTIDE SEQUENCE</scope>
    <source>
        <strain evidence="8">5ac10</strain>
    </source>
</reference>
<organism evidence="8 9">
    <name type="scientific">Desulfonema limicola</name>
    <dbReference type="NCBI Taxonomy" id="45656"/>
    <lineage>
        <taxon>Bacteria</taxon>
        <taxon>Pseudomonadati</taxon>
        <taxon>Thermodesulfobacteriota</taxon>
        <taxon>Desulfobacteria</taxon>
        <taxon>Desulfobacterales</taxon>
        <taxon>Desulfococcaceae</taxon>
        <taxon>Desulfonema</taxon>
    </lineage>
</organism>
<evidence type="ECO:0000256" key="2">
    <source>
        <dbReference type="ARBA" id="ARBA00022617"/>
    </source>
</evidence>
<evidence type="ECO:0000313" key="9">
    <source>
        <dbReference type="Proteomes" id="UP000663720"/>
    </source>
</evidence>
<keyword evidence="9" id="KW-1185">Reference proteome</keyword>
<dbReference type="InterPro" id="IPR020942">
    <property type="entry name" value="Cyt_c_III_dom"/>
</dbReference>
<dbReference type="RefSeq" id="WP_207687118.1">
    <property type="nucleotide sequence ID" value="NZ_CP061799.1"/>
</dbReference>
<dbReference type="SUPFAM" id="SSF48695">
    <property type="entry name" value="Multiheme cytochromes"/>
    <property type="match status" value="1"/>
</dbReference>
<dbReference type="EMBL" id="CP061799">
    <property type="protein sequence ID" value="QTA81045.1"/>
    <property type="molecule type" value="Genomic_DNA"/>
</dbReference>
<feature type="binding site" description="covalent" evidence="6">
    <location>
        <position position="67"/>
    </location>
    <ligand>
        <name>heme c</name>
        <dbReference type="ChEBI" id="CHEBI:61717"/>
        <label>1</label>
    </ligand>
</feature>
<dbReference type="GO" id="GO:0046872">
    <property type="term" value="F:metal ion binding"/>
    <property type="evidence" value="ECO:0007669"/>
    <property type="project" value="UniProtKB-KW"/>
</dbReference>
<feature type="binding site" description="axial binding residue" evidence="6">
    <location>
        <position position="125"/>
    </location>
    <ligand>
        <name>heme c</name>
        <dbReference type="ChEBI" id="CHEBI:61717"/>
        <label>1</label>
    </ligand>
    <ligandPart>
        <name>Fe</name>
        <dbReference type="ChEBI" id="CHEBI:18248"/>
    </ligandPart>
</feature>
<feature type="binding site" description="axial binding residue" evidence="6">
    <location>
        <position position="90"/>
    </location>
    <ligand>
        <name>heme c</name>
        <dbReference type="ChEBI" id="CHEBI:61717"/>
        <label>1</label>
    </ligand>
    <ligandPart>
        <name>Fe</name>
        <dbReference type="ChEBI" id="CHEBI:18248"/>
    </ligandPart>
</feature>
<evidence type="ECO:0000256" key="4">
    <source>
        <dbReference type="ARBA" id="ARBA00022982"/>
    </source>
</evidence>
<dbReference type="AlphaFoldDB" id="A0A975GH52"/>
<name>A0A975GH52_9BACT</name>
<accession>A0A975GH52</accession>
<feature type="domain" description="Class III cytochrome C" evidence="7">
    <location>
        <begin position="42"/>
        <end position="146"/>
    </location>
</feature>
<gene>
    <name evidence="8" type="ORF">dnl_33690</name>
</gene>
<dbReference type="InterPro" id="IPR036280">
    <property type="entry name" value="Multihaem_cyt_sf"/>
</dbReference>
<evidence type="ECO:0000256" key="5">
    <source>
        <dbReference type="ARBA" id="ARBA00023004"/>
    </source>
</evidence>
<dbReference type="KEGG" id="dli:dnl_33690"/>
<dbReference type="Gene3D" id="3.90.10.10">
    <property type="entry name" value="Cytochrome C3"/>
    <property type="match status" value="1"/>
</dbReference>
<keyword evidence="1" id="KW-0813">Transport</keyword>
<dbReference type="Pfam" id="PF02085">
    <property type="entry name" value="Cytochrom_CIII"/>
    <property type="match status" value="1"/>
</dbReference>
<proteinExistence type="predicted"/>
<keyword evidence="5 6" id="KW-0408">Iron</keyword>
<evidence type="ECO:0000259" key="7">
    <source>
        <dbReference type="Pfam" id="PF02085"/>
    </source>
</evidence>
<feature type="binding site" description="axial binding residue" evidence="6">
    <location>
        <position position="55"/>
    </location>
    <ligand>
        <name>heme c</name>
        <dbReference type="ChEBI" id="CHEBI:61717"/>
        <label>1</label>
    </ligand>
    <ligandPart>
        <name>Fe</name>
        <dbReference type="ChEBI" id="CHEBI:18248"/>
    </ligandPart>
</feature>
<feature type="binding site" description="axial binding residue" evidence="6">
    <location>
        <position position="52"/>
    </location>
    <ligand>
        <name>heme c</name>
        <dbReference type="ChEBI" id="CHEBI:61717"/>
        <label>1</label>
    </ligand>
    <ligandPart>
        <name>Fe</name>
        <dbReference type="ChEBI" id="CHEBI:18248"/>
    </ligandPart>
</feature>
<feature type="binding site" description="axial binding residue" evidence="6">
    <location>
        <position position="63"/>
    </location>
    <ligand>
        <name>heme c</name>
        <dbReference type="ChEBI" id="CHEBI:61717"/>
        <label>1</label>
    </ligand>
    <ligandPart>
        <name>Fe</name>
        <dbReference type="ChEBI" id="CHEBI:18248"/>
    </ligandPart>
</feature>
<evidence type="ECO:0000256" key="1">
    <source>
        <dbReference type="ARBA" id="ARBA00022448"/>
    </source>
</evidence>
<comment type="cofactor">
    <cofactor evidence="6">
        <name>heme c</name>
        <dbReference type="ChEBI" id="CHEBI:61717"/>
    </cofactor>
    <text evidence="6">Binds 4 heme c groups covalently per monomer.</text>
</comment>
<evidence type="ECO:0000313" key="8">
    <source>
        <dbReference type="EMBL" id="QTA81045.1"/>
    </source>
</evidence>
<feature type="binding site" description="axial binding residue" evidence="6">
    <location>
        <position position="66"/>
    </location>
    <ligand>
        <name>heme c</name>
        <dbReference type="ChEBI" id="CHEBI:61717"/>
        <label>1</label>
    </ligand>
    <ligandPart>
        <name>Fe</name>
        <dbReference type="ChEBI" id="CHEBI:18248"/>
    </ligandPart>
</feature>
<feature type="binding site" description="axial binding residue" evidence="6">
    <location>
        <position position="91"/>
    </location>
    <ligand>
        <name>heme c</name>
        <dbReference type="ChEBI" id="CHEBI:61717"/>
        <label>1</label>
    </ligand>
    <ligandPart>
        <name>Fe</name>
        <dbReference type="ChEBI" id="CHEBI:18248"/>
    </ligandPart>
</feature>
<feature type="binding site" description="axial binding residue" evidence="6">
    <location>
        <position position="145"/>
    </location>
    <ligand>
        <name>heme c</name>
        <dbReference type="ChEBI" id="CHEBI:61717"/>
        <label>1</label>
    </ligand>
    <ligandPart>
        <name>Fe</name>
        <dbReference type="ChEBI" id="CHEBI:18248"/>
    </ligandPart>
</feature>
<dbReference type="Proteomes" id="UP000663720">
    <property type="component" value="Chromosome"/>
</dbReference>
<feature type="binding site" description="axial binding residue" evidence="6">
    <location>
        <position position="68"/>
    </location>
    <ligand>
        <name>heme c</name>
        <dbReference type="ChEBI" id="CHEBI:61717"/>
        <label>1</label>
    </ligand>
    <ligandPart>
        <name>Fe</name>
        <dbReference type="ChEBI" id="CHEBI:18248"/>
    </ligandPart>
</feature>
<dbReference type="CDD" id="cd08168">
    <property type="entry name" value="Cytochrom_C3"/>
    <property type="match status" value="1"/>
</dbReference>
<keyword evidence="4" id="KW-0249">Electron transport</keyword>
<dbReference type="InterPro" id="IPR002322">
    <property type="entry name" value="Cyt_c_III"/>
</dbReference>
<dbReference type="GO" id="GO:0009055">
    <property type="term" value="F:electron transfer activity"/>
    <property type="evidence" value="ECO:0007669"/>
    <property type="project" value="InterPro"/>
</dbReference>
<keyword evidence="2 6" id="KW-0349">Heme</keyword>
<feature type="binding site" description="axial binding residue" evidence="6">
    <location>
        <position position="122"/>
    </location>
    <ligand>
        <name>heme c</name>
        <dbReference type="ChEBI" id="CHEBI:61717"/>
        <label>1</label>
    </ligand>
    <ligandPart>
        <name>Fe</name>
        <dbReference type="ChEBI" id="CHEBI:18248"/>
    </ligandPart>
</feature>